<protein>
    <submittedName>
        <fullName evidence="8">Uncharacterized protein</fullName>
    </submittedName>
</protein>
<comment type="similarity">
    <text evidence="2">Belongs to the IFI6/IFI27 family.</text>
</comment>
<evidence type="ECO:0000256" key="3">
    <source>
        <dbReference type="ARBA" id="ARBA00022692"/>
    </source>
</evidence>
<dbReference type="PANTHER" id="PTHR16932">
    <property type="entry name" value="INTERFERON ALPHA-INDUCIBLE PROTEIN 27"/>
    <property type="match status" value="1"/>
</dbReference>
<evidence type="ECO:0000256" key="5">
    <source>
        <dbReference type="ARBA" id="ARBA00023136"/>
    </source>
</evidence>
<proteinExistence type="inferred from homology"/>
<organism evidence="8 9">
    <name type="scientific">Aphidius gifuensis</name>
    <name type="common">Parasitoid wasp</name>
    <dbReference type="NCBI Taxonomy" id="684658"/>
    <lineage>
        <taxon>Eukaryota</taxon>
        <taxon>Metazoa</taxon>
        <taxon>Ecdysozoa</taxon>
        <taxon>Arthropoda</taxon>
        <taxon>Hexapoda</taxon>
        <taxon>Insecta</taxon>
        <taxon>Pterygota</taxon>
        <taxon>Neoptera</taxon>
        <taxon>Endopterygota</taxon>
        <taxon>Hymenoptera</taxon>
        <taxon>Apocrita</taxon>
        <taxon>Ichneumonoidea</taxon>
        <taxon>Braconidae</taxon>
        <taxon>Aphidiinae</taxon>
        <taxon>Aphidius</taxon>
    </lineage>
</organism>
<reference evidence="8 9" key="1">
    <citation type="submission" date="2020-08" db="EMBL/GenBank/DDBJ databases">
        <title>Aphidius gifuensis genome sequencing and assembly.</title>
        <authorList>
            <person name="Du Z."/>
        </authorList>
    </citation>
    <scope>NUCLEOTIDE SEQUENCE [LARGE SCALE GENOMIC DNA]</scope>
    <source>
        <strain evidence="8">YNYX2018</strain>
        <tissue evidence="8">Adults</tissue>
    </source>
</reference>
<dbReference type="PANTHER" id="PTHR16932:SF18">
    <property type="entry name" value="INTERFERON, ALPHA-INDUCIBLE PROTEIN 27-LIKE 2"/>
    <property type="match status" value="1"/>
</dbReference>
<keyword evidence="5 7" id="KW-0472">Membrane</keyword>
<dbReference type="GO" id="GO:0016020">
    <property type="term" value="C:membrane"/>
    <property type="evidence" value="ECO:0007669"/>
    <property type="project" value="UniProtKB-SubCell"/>
</dbReference>
<keyword evidence="9" id="KW-1185">Reference proteome</keyword>
<dbReference type="Proteomes" id="UP000639338">
    <property type="component" value="Unassembled WGS sequence"/>
</dbReference>
<dbReference type="EMBL" id="JACMRX010000001">
    <property type="protein sequence ID" value="KAF7998121.1"/>
    <property type="molecule type" value="Genomic_DNA"/>
</dbReference>
<accession>A0A834Y4U8</accession>
<evidence type="ECO:0000256" key="6">
    <source>
        <dbReference type="SAM" id="MobiDB-lite"/>
    </source>
</evidence>
<comment type="caution">
    <text evidence="8">The sequence shown here is derived from an EMBL/GenBank/DDBJ whole genome shotgun (WGS) entry which is preliminary data.</text>
</comment>
<dbReference type="InterPro" id="IPR038213">
    <property type="entry name" value="IFI6/IFI27-like_sf"/>
</dbReference>
<dbReference type="Pfam" id="PF06140">
    <property type="entry name" value="Ifi-6-16"/>
    <property type="match status" value="2"/>
</dbReference>
<feature type="transmembrane region" description="Helical" evidence="7">
    <location>
        <begin position="324"/>
        <end position="347"/>
    </location>
</feature>
<feature type="region of interest" description="Disordered" evidence="6">
    <location>
        <begin position="256"/>
        <end position="278"/>
    </location>
</feature>
<keyword evidence="4 7" id="KW-1133">Transmembrane helix</keyword>
<evidence type="ECO:0000256" key="1">
    <source>
        <dbReference type="ARBA" id="ARBA00004141"/>
    </source>
</evidence>
<keyword evidence="3 7" id="KW-0812">Transmembrane</keyword>
<comment type="subcellular location">
    <subcellularLocation>
        <location evidence="1">Membrane</location>
        <topology evidence="1">Multi-pass membrane protein</topology>
    </subcellularLocation>
</comment>
<evidence type="ECO:0000256" key="7">
    <source>
        <dbReference type="SAM" id="Phobius"/>
    </source>
</evidence>
<sequence>MSETRTSYTDWAIRAGVCGTIAFFGVPMIVKAVGFKSAGILAGSKAAGVMSAMATGGTTASGGVVASCQSIGAVGAIAKKTAVVIGLMMVPLAASVPSVEDCKPKASKAYDLAKSGAGGAVSLTKYAYSTHAPQVYELAKSGVNQVAIGYTSGGITAGSTAASMISVLGASRGTAIAAGVVTALPSIVGAIGAIANRATAARGSVDEPEIGSIIPETGAIVGAPIIDAQAAPNNQPRYADASTSTDDLAIDRSAMTVNSSTANDQPRRADASTSTDDLVTDRSAMTVNWSTANDDTSPNETPESRRSFWDILGQVRQKTSFKTVVGGLVVGAVAVVAAPVAVTAIGFTSGGIAAGSTAASMMSILGGGATSAGGVVATCQSIGAVGAISNTAAAAWGCAGAATTYVFGGNSAEPSGDVLDASTSVDDLDTDRSVVGVNWYTLENTNDSNTDRSVDRHD</sequence>
<dbReference type="AlphaFoldDB" id="A0A834Y4U8"/>
<evidence type="ECO:0000313" key="8">
    <source>
        <dbReference type="EMBL" id="KAF7998121.1"/>
    </source>
</evidence>
<feature type="transmembrane region" description="Helical" evidence="7">
    <location>
        <begin position="12"/>
        <end position="30"/>
    </location>
</feature>
<dbReference type="InterPro" id="IPR009311">
    <property type="entry name" value="IFI6/IFI27-like"/>
</dbReference>
<name>A0A834Y4U8_APHGI</name>
<dbReference type="Gene3D" id="6.10.110.10">
    <property type="match status" value="2"/>
</dbReference>
<evidence type="ECO:0000256" key="4">
    <source>
        <dbReference type="ARBA" id="ARBA00022989"/>
    </source>
</evidence>
<gene>
    <name evidence="8" type="ORF">HCN44_009519</name>
</gene>
<evidence type="ECO:0000313" key="9">
    <source>
        <dbReference type="Proteomes" id="UP000639338"/>
    </source>
</evidence>
<evidence type="ECO:0000256" key="2">
    <source>
        <dbReference type="ARBA" id="ARBA00007262"/>
    </source>
</evidence>